<reference evidence="4" key="1">
    <citation type="journal article" date="2020" name="Stud. Mycol.">
        <title>101 Dothideomycetes genomes: a test case for predicting lifestyles and emergence of pathogens.</title>
        <authorList>
            <person name="Haridas S."/>
            <person name="Albert R."/>
            <person name="Binder M."/>
            <person name="Bloem J."/>
            <person name="Labutti K."/>
            <person name="Salamov A."/>
            <person name="Andreopoulos B."/>
            <person name="Baker S."/>
            <person name="Barry K."/>
            <person name="Bills G."/>
            <person name="Bluhm B."/>
            <person name="Cannon C."/>
            <person name="Castanera R."/>
            <person name="Culley D."/>
            <person name="Daum C."/>
            <person name="Ezra D."/>
            <person name="Gonzalez J."/>
            <person name="Henrissat B."/>
            <person name="Kuo A."/>
            <person name="Liang C."/>
            <person name="Lipzen A."/>
            <person name="Lutzoni F."/>
            <person name="Magnuson J."/>
            <person name="Mondo S."/>
            <person name="Nolan M."/>
            <person name="Ohm R."/>
            <person name="Pangilinan J."/>
            <person name="Park H.-J."/>
            <person name="Ramirez L."/>
            <person name="Alfaro M."/>
            <person name="Sun H."/>
            <person name="Tritt A."/>
            <person name="Yoshinaga Y."/>
            <person name="Zwiers L.-H."/>
            <person name="Turgeon B."/>
            <person name="Goodwin S."/>
            <person name="Spatafora J."/>
            <person name="Crous P."/>
            <person name="Grigoriev I."/>
        </authorList>
    </citation>
    <scope>NUCLEOTIDE SEQUENCE</scope>
    <source>
        <strain evidence="4">CBS 109.77</strain>
    </source>
</reference>
<evidence type="ECO:0000259" key="3">
    <source>
        <dbReference type="Pfam" id="PF13600"/>
    </source>
</evidence>
<feature type="region of interest" description="Disordered" evidence="1">
    <location>
        <begin position="210"/>
        <end position="245"/>
    </location>
</feature>
<accession>A0A6A6XET5</accession>
<dbReference type="Pfam" id="PF13598">
    <property type="entry name" value="DUF4139"/>
    <property type="match status" value="1"/>
</dbReference>
<feature type="compositionally biased region" description="Basic residues" evidence="1">
    <location>
        <begin position="226"/>
        <end position="236"/>
    </location>
</feature>
<evidence type="ECO:0000256" key="1">
    <source>
        <dbReference type="SAM" id="MobiDB-lite"/>
    </source>
</evidence>
<feature type="region of interest" description="Disordered" evidence="1">
    <location>
        <begin position="95"/>
        <end position="120"/>
    </location>
</feature>
<evidence type="ECO:0000313" key="5">
    <source>
        <dbReference type="Proteomes" id="UP000799757"/>
    </source>
</evidence>
<evidence type="ECO:0000313" key="4">
    <source>
        <dbReference type="EMBL" id="KAF2794415.1"/>
    </source>
</evidence>
<dbReference type="AlphaFoldDB" id="A0A6A6XET5"/>
<gene>
    <name evidence="4" type="ORF">K505DRAFT_324805</name>
</gene>
<proteinExistence type="predicted"/>
<dbReference type="InterPro" id="IPR011935">
    <property type="entry name" value="CHP02231"/>
</dbReference>
<keyword evidence="5" id="KW-1185">Reference proteome</keyword>
<dbReference type="PANTHER" id="PTHR31005:SF8">
    <property type="entry name" value="DUF4139 DOMAIN-CONTAINING PROTEIN"/>
    <property type="match status" value="1"/>
</dbReference>
<sequence>MFGRTVDIDQSMPTDASTQVFNISNLSTKSVTLYPTRAHITREIGNVLLKPGVNEVVIYGLSPTVDEHSIQIEGQGVATIVDMTVELVPNRDIFEETYPDESESSDDDSEPDFRDSDDEEEAVKEISEELKDLKLQITETTEIQNSATERLLTLDRYSKSATAEHLTPDNITKLNQKYEEERASIFKVHSAATLELEKLKKQIIRKENEKVRAGKEAKKQEEKTAKQKAKDRRRRELQKTEKRKEASYVKQEKLRYWAKKVYKVTLLLEGASLDTPGSSRRNSMDSVTLASSTRPDPKTMKSSDEELTGPQTAISLLLSYVTKEAGWSPRYDIRISSLQKTATIIYRTEFLNRTSEIWKDAKLSFSTSQTSYQGLDDVVPFMHAWRIKLSRHISGDGGLLSAEEAQKSRSGRPALDTFKRADYFGLDDNFIPAWQSKRPLHVQQVAQSGGLFGSSQVKSASTFRNPTLLTTGYGGNSNGWGSNTGGSGLFGSAPGAQNEKRLEAIGSDVVQASTEMSASIGRARKSNRGSLFSTSRKKESNNDANDNPSTHYGDEDEDEESTIDPVDFEETSWEDNGLTATYDVPGVRTLIPSSMTRRHKIASLNASNISLSHICVPKLRSAAFLRAKIRNPSSSVTLLKGSAGVTLDGSFLGNMKLPRVSPSQVFDLPLGVDPAIHVNYPKPSVHRSTQGLIFNKESAQVFTRSVWLNNTKSQPVDLLVLDQIPVSEDERLRVVITTPRGLTKEGDSVKAGQSAKEGSSGAVAVVKGQEWGNAVAKLKKNGEVDWMVKLEKGQGCLLKLEYEAKLPPSERIVPA</sequence>
<feature type="compositionally biased region" description="Basic and acidic residues" evidence="1">
    <location>
        <begin position="295"/>
        <end position="304"/>
    </location>
</feature>
<feature type="compositionally biased region" description="Acidic residues" evidence="1">
    <location>
        <begin position="554"/>
        <end position="563"/>
    </location>
</feature>
<feature type="compositionally biased region" description="Basic and acidic residues" evidence="1">
    <location>
        <begin position="210"/>
        <end position="225"/>
    </location>
</feature>
<feature type="compositionally biased region" description="Polar residues" evidence="1">
    <location>
        <begin position="275"/>
        <end position="294"/>
    </location>
</feature>
<feature type="region of interest" description="Disordered" evidence="1">
    <location>
        <begin position="517"/>
        <end position="563"/>
    </location>
</feature>
<feature type="domain" description="DUF4140" evidence="3">
    <location>
        <begin position="31"/>
        <end position="151"/>
    </location>
</feature>
<dbReference type="PANTHER" id="PTHR31005">
    <property type="entry name" value="DUF4139 DOMAIN-CONTAINING PROTEIN"/>
    <property type="match status" value="1"/>
</dbReference>
<name>A0A6A6XET5_9PLEO</name>
<organism evidence="4 5">
    <name type="scientific">Melanomma pulvis-pyrius CBS 109.77</name>
    <dbReference type="NCBI Taxonomy" id="1314802"/>
    <lineage>
        <taxon>Eukaryota</taxon>
        <taxon>Fungi</taxon>
        <taxon>Dikarya</taxon>
        <taxon>Ascomycota</taxon>
        <taxon>Pezizomycotina</taxon>
        <taxon>Dothideomycetes</taxon>
        <taxon>Pleosporomycetidae</taxon>
        <taxon>Pleosporales</taxon>
        <taxon>Melanommataceae</taxon>
        <taxon>Melanomma</taxon>
    </lineage>
</organism>
<dbReference type="OrthoDB" id="10068793at2759"/>
<dbReference type="Proteomes" id="UP000799757">
    <property type="component" value="Unassembled WGS sequence"/>
</dbReference>
<dbReference type="InterPro" id="IPR037291">
    <property type="entry name" value="DUF4139"/>
</dbReference>
<dbReference type="EMBL" id="MU001892">
    <property type="protein sequence ID" value="KAF2794415.1"/>
    <property type="molecule type" value="Genomic_DNA"/>
</dbReference>
<feature type="region of interest" description="Disordered" evidence="1">
    <location>
        <begin position="274"/>
        <end position="307"/>
    </location>
</feature>
<evidence type="ECO:0000259" key="2">
    <source>
        <dbReference type="Pfam" id="PF13598"/>
    </source>
</evidence>
<dbReference type="Pfam" id="PF13600">
    <property type="entry name" value="DUF4140"/>
    <property type="match status" value="1"/>
</dbReference>
<feature type="domain" description="DUF4139" evidence="2">
    <location>
        <begin position="317"/>
        <end position="807"/>
    </location>
</feature>
<protein>
    <recommendedName>
        <fullName evidence="6">Mucoidy inhibitor-like protein</fullName>
    </recommendedName>
</protein>
<dbReference type="InterPro" id="IPR025554">
    <property type="entry name" value="DUF4140"/>
</dbReference>
<evidence type="ECO:0008006" key="6">
    <source>
        <dbReference type="Google" id="ProtNLM"/>
    </source>
</evidence>